<organism evidence="2 3">
    <name type="scientific">Halosegnis marinus</name>
    <dbReference type="NCBI Taxonomy" id="3034023"/>
    <lineage>
        <taxon>Archaea</taxon>
        <taxon>Methanobacteriati</taxon>
        <taxon>Methanobacteriota</taxon>
        <taxon>Stenosarchaea group</taxon>
        <taxon>Halobacteria</taxon>
        <taxon>Halobacteriales</taxon>
        <taxon>Natronomonadaceae</taxon>
        <taxon>Halosegnis</taxon>
    </lineage>
</organism>
<dbReference type="AlphaFoldDB" id="A0ABD5ZQK6"/>
<sequence length="103" mass="11397">MSDRHDAKRALSRLVRDDPLDRGQRALADLDRAATFRESGGLRRLRALAATDDERADRAARVLDAFDRLAAAARGRDQFRRGRDTPIRDGGQAGGNDTGDTHR</sequence>
<dbReference type="Proteomes" id="UP001596398">
    <property type="component" value="Unassembled WGS sequence"/>
</dbReference>
<dbReference type="RefSeq" id="WP_276234001.1">
    <property type="nucleotide sequence ID" value="NZ_CP119802.1"/>
</dbReference>
<accession>A0ABD5ZQK6</accession>
<protein>
    <submittedName>
        <fullName evidence="2">Uncharacterized protein</fullName>
    </submittedName>
</protein>
<comment type="caution">
    <text evidence="2">The sequence shown here is derived from an EMBL/GenBank/DDBJ whole genome shotgun (WGS) entry which is preliminary data.</text>
</comment>
<evidence type="ECO:0000313" key="2">
    <source>
        <dbReference type="EMBL" id="MFC7235862.1"/>
    </source>
</evidence>
<proteinExistence type="predicted"/>
<evidence type="ECO:0000256" key="1">
    <source>
        <dbReference type="SAM" id="MobiDB-lite"/>
    </source>
</evidence>
<feature type="region of interest" description="Disordered" evidence="1">
    <location>
        <begin position="75"/>
        <end position="103"/>
    </location>
</feature>
<evidence type="ECO:0000313" key="3">
    <source>
        <dbReference type="Proteomes" id="UP001596398"/>
    </source>
</evidence>
<keyword evidence="3" id="KW-1185">Reference proteome</keyword>
<dbReference type="GeneID" id="79267561"/>
<name>A0ABD5ZQK6_9EURY</name>
<reference evidence="2 3" key="1">
    <citation type="journal article" date="2019" name="Int. J. Syst. Evol. Microbiol.">
        <title>The Global Catalogue of Microorganisms (GCM) 10K type strain sequencing project: providing services to taxonomists for standard genome sequencing and annotation.</title>
        <authorList>
            <consortium name="The Broad Institute Genomics Platform"/>
            <consortium name="The Broad Institute Genome Sequencing Center for Infectious Disease"/>
            <person name="Wu L."/>
            <person name="Ma J."/>
        </authorList>
    </citation>
    <scope>NUCLEOTIDE SEQUENCE [LARGE SCALE GENOMIC DNA]</scope>
    <source>
        <strain evidence="2 3">DT85</strain>
    </source>
</reference>
<feature type="compositionally biased region" description="Basic and acidic residues" evidence="1">
    <location>
        <begin position="75"/>
        <end position="87"/>
    </location>
</feature>
<gene>
    <name evidence="2" type="ORF">ACFQJ4_11090</name>
</gene>
<dbReference type="EMBL" id="JBHTAP010000001">
    <property type="protein sequence ID" value="MFC7235862.1"/>
    <property type="molecule type" value="Genomic_DNA"/>
</dbReference>